<evidence type="ECO:0000259" key="3">
    <source>
        <dbReference type="Pfam" id="PF24181"/>
    </source>
</evidence>
<dbReference type="VEuPathDB" id="VectorBase:ACHR003067"/>
<feature type="region of interest" description="Disordered" evidence="2">
    <location>
        <begin position="441"/>
        <end position="474"/>
    </location>
</feature>
<feature type="compositionally biased region" description="Acidic residues" evidence="2">
    <location>
        <begin position="454"/>
        <end position="468"/>
    </location>
</feature>
<keyword evidence="5" id="KW-1185">Reference proteome</keyword>
<dbReference type="InterPro" id="IPR049362">
    <property type="entry name" value="TTI1_rpt"/>
</dbReference>
<reference evidence="5" key="1">
    <citation type="submission" date="2013-03" db="EMBL/GenBank/DDBJ databases">
        <title>The Genome Sequence of Anopheles christyi ACHKN1017.</title>
        <authorList>
            <consortium name="The Broad Institute Genomics Platform"/>
            <person name="Neafsey D.E."/>
            <person name="Besansky N."/>
            <person name="Walker B."/>
            <person name="Young S.K."/>
            <person name="Zeng Q."/>
            <person name="Gargeya S."/>
            <person name="Fitzgerald M."/>
            <person name="Haas B."/>
            <person name="Abouelleil A."/>
            <person name="Allen A.W."/>
            <person name="Alvarado L."/>
            <person name="Arachchi H.M."/>
            <person name="Berlin A.M."/>
            <person name="Chapman S.B."/>
            <person name="Gainer-Dewar J."/>
            <person name="Goldberg J."/>
            <person name="Griggs A."/>
            <person name="Gujja S."/>
            <person name="Hansen M."/>
            <person name="Howarth C."/>
            <person name="Imamovic A."/>
            <person name="Ireland A."/>
            <person name="Larimer J."/>
            <person name="McCowan C."/>
            <person name="Murphy C."/>
            <person name="Pearson M."/>
            <person name="Poon T.W."/>
            <person name="Priest M."/>
            <person name="Roberts A."/>
            <person name="Saif S."/>
            <person name="Shea T."/>
            <person name="Sisk P."/>
            <person name="Sykes S."/>
            <person name="Wortman J."/>
            <person name="Nusbaum C."/>
            <person name="Birren B."/>
        </authorList>
    </citation>
    <scope>NUCLEOTIDE SEQUENCE [LARGE SCALE GENOMIC DNA]</scope>
    <source>
        <strain evidence="5">ACHKN1017</strain>
    </source>
</reference>
<dbReference type="Pfam" id="PF24181">
    <property type="entry name" value="TPR_TTI1_C"/>
    <property type="match status" value="1"/>
</dbReference>
<dbReference type="SUPFAM" id="SSF48371">
    <property type="entry name" value="ARM repeat"/>
    <property type="match status" value="1"/>
</dbReference>
<feature type="domain" description="TTI1 C-terminal TPR" evidence="3">
    <location>
        <begin position="387"/>
        <end position="652"/>
    </location>
</feature>
<dbReference type="Pfam" id="PF21547">
    <property type="entry name" value="TTI1"/>
    <property type="match status" value="1"/>
</dbReference>
<dbReference type="Proteomes" id="UP000075881">
    <property type="component" value="Unassembled WGS sequence"/>
</dbReference>
<dbReference type="STRING" id="43041.A0A182JX35"/>
<organism evidence="4 5">
    <name type="scientific">Anopheles christyi</name>
    <dbReference type="NCBI Taxonomy" id="43041"/>
    <lineage>
        <taxon>Eukaryota</taxon>
        <taxon>Metazoa</taxon>
        <taxon>Ecdysozoa</taxon>
        <taxon>Arthropoda</taxon>
        <taxon>Hexapoda</taxon>
        <taxon>Insecta</taxon>
        <taxon>Pterygota</taxon>
        <taxon>Neoptera</taxon>
        <taxon>Endopterygota</taxon>
        <taxon>Diptera</taxon>
        <taxon>Nematocera</taxon>
        <taxon>Culicoidea</taxon>
        <taxon>Culicidae</taxon>
        <taxon>Anophelinae</taxon>
        <taxon>Anopheles</taxon>
    </lineage>
</organism>
<dbReference type="PANTHER" id="PTHR18460">
    <property type="entry name" value="TEL2 INTERACTING PROTEIN 1 TTI1 FAMILY MEMBER"/>
    <property type="match status" value="1"/>
</dbReference>
<proteinExistence type="predicted"/>
<sequence length="1068" mass="123873">MPSCTVHYLQTVVAMCQDESERVRRVCEMCQNSDPYFMMSFAGNRIDELFFDAINRLPRIIYRGEEREQIASFRLITGFLGFFSEPQLASVFSSQNILEQFIMVLLAAAELESVDELVRREYVSYRFEYEDGFRMKKEKNESRWIVLKNVSSHRAKQSFLDLIHKLSQHDQTVNTVVMHILENFYTSRMNNNGFLFLLGELVPGNTTKGYDPSRIEPFKTLLAEVLQPHHWFVELDENDNISDQKYNALHICLVVRTIAKLANFMKEHFRWYLYDTLRILLQCCGSTLNCINESTELALDIVANSQGMSSIEQLIHHNLDYISQQITWCLRRKDHFRDGMNILEAVLRFVPYESSNVLETTVTPIIMSILDSYSQYGERNSIVCLRVLQIFIHSIRLRYEHEAENTPGATNKNALTNLSEQIKRLQALLRREIANKSDDLECNPDDICEKTDETNIDQEGPDDQDETETEQKEENLPAHIKIVLRILTINFKHLASADDAERIVSLSTLNEGIHVLQRYENQLLPLVHNIWFNFTERFSDRNPAVVSNAFELLLTMAQLSKDFIRNRSLDDVLPKLYTFMRNHWNADTSAHKVYKLQSKFFTSIDGLVRNLNFSEKQLDQTLEIIRMYWEKSERKELKKQAFECLQRMRSINSLAFPKSPSIENLVKQCMKGTDALTALKQRVKRYKSAKLSVRKSHPNVAALQQMPNIIRHTINCAEDLHKLSEEIVHLSSSFDEALMNRSFSTSKSIKDTSDRLKEIELIWQNMPVPEEEGSSLGLLHEADMSNSDHFLDDVSNSLSNVFAELNHSLEEVLQTPNTQSLTKLKIHLKQCQKLLSDINLNNSLLNDESMPSFDESRERNEVPLLNVVADELANSWKSEIEAFLEIWKSPEKERFLQISKQTIDDLSILRDETKHMLGKMKISQSSNEPSTHRQHLIDRLNVLRDTDAHGQRTSYSSIIMKDYIDEDDLCAEQDCFSKIESTKRTDQFANRTNVSEMHAHQCTRKHEERIGTVETRLEILLQEMDKFQQNYLTSNNEIGKHTNTSIIEDKIDGLMAMISELVNTLRSN</sequence>
<reference evidence="4" key="2">
    <citation type="submission" date="2020-05" db="UniProtKB">
        <authorList>
            <consortium name="EnsemblMetazoa"/>
        </authorList>
    </citation>
    <scope>IDENTIFICATION</scope>
    <source>
        <strain evidence="4">ACHKN1017</strain>
    </source>
</reference>
<evidence type="ECO:0000313" key="5">
    <source>
        <dbReference type="Proteomes" id="UP000075881"/>
    </source>
</evidence>
<dbReference type="GO" id="GO:0005737">
    <property type="term" value="C:cytoplasm"/>
    <property type="evidence" value="ECO:0007669"/>
    <property type="project" value="TreeGrafter"/>
</dbReference>
<evidence type="ECO:0000313" key="4">
    <source>
        <dbReference type="EnsemblMetazoa" id="ACHR003067-PA"/>
    </source>
</evidence>
<dbReference type="InterPro" id="IPR016024">
    <property type="entry name" value="ARM-type_fold"/>
</dbReference>
<feature type="coiled-coil region" evidence="1">
    <location>
        <begin position="1010"/>
        <end position="1037"/>
    </location>
</feature>
<dbReference type="InterPro" id="IPR057567">
    <property type="entry name" value="TPR_TTI1_C"/>
</dbReference>
<name>A0A182JX35_9DIPT</name>
<keyword evidence="1" id="KW-0175">Coiled coil</keyword>
<dbReference type="PANTHER" id="PTHR18460:SF3">
    <property type="entry name" value="TELO2-INTERACTING PROTEIN 1 HOMOLOG"/>
    <property type="match status" value="1"/>
</dbReference>
<accession>A0A182JX35</accession>
<evidence type="ECO:0000256" key="1">
    <source>
        <dbReference type="SAM" id="Coils"/>
    </source>
</evidence>
<dbReference type="AlphaFoldDB" id="A0A182JX35"/>
<dbReference type="InterPro" id="IPR052587">
    <property type="entry name" value="TELO2-interacting_protein_1"/>
</dbReference>
<dbReference type="EnsemblMetazoa" id="ACHR003067-RA">
    <property type="protein sequence ID" value="ACHR003067-PA"/>
    <property type="gene ID" value="ACHR003067"/>
</dbReference>
<protein>
    <recommendedName>
        <fullName evidence="3">TTI1 C-terminal TPR domain-containing protein</fullName>
    </recommendedName>
</protein>
<evidence type="ECO:0000256" key="2">
    <source>
        <dbReference type="SAM" id="MobiDB-lite"/>
    </source>
</evidence>